<feature type="domain" description="HTH luxR-type" evidence="4">
    <location>
        <begin position="857"/>
        <end position="919"/>
    </location>
</feature>
<reference evidence="5 6" key="1">
    <citation type="journal article" date="2019" name="Int. J. Syst. Evol. Microbiol.">
        <title>The Global Catalogue of Microorganisms (GCM) 10K type strain sequencing project: providing services to taxonomists for standard genome sequencing and annotation.</title>
        <authorList>
            <consortium name="The Broad Institute Genomics Platform"/>
            <consortium name="The Broad Institute Genome Sequencing Center for Infectious Disease"/>
            <person name="Wu L."/>
            <person name="Ma J."/>
        </authorList>
    </citation>
    <scope>NUCLEOTIDE SEQUENCE [LARGE SCALE GENOMIC DNA]</scope>
    <source>
        <strain evidence="5 6">JCM 6833</strain>
    </source>
</reference>
<comment type="caution">
    <text evidence="5">The sequence shown here is derived from an EMBL/GenBank/DDBJ whole genome shotgun (WGS) entry which is preliminary data.</text>
</comment>
<gene>
    <name evidence="5" type="ORF">GCM10010411_57660</name>
</gene>
<name>A0ABN3Q3F2_9ACTN</name>
<dbReference type="EMBL" id="BAAATD010000008">
    <property type="protein sequence ID" value="GAA2615143.1"/>
    <property type="molecule type" value="Genomic_DNA"/>
</dbReference>
<evidence type="ECO:0000313" key="6">
    <source>
        <dbReference type="Proteomes" id="UP001501509"/>
    </source>
</evidence>
<keyword evidence="2" id="KW-0067">ATP-binding</keyword>
<sequence>MMSEARASRRSGALVLRGEAGIGKSALLEWVAAEAARTPGHEVTVLRATGFESESRLASAGLHQLLWPVRQRINDLPAAQAMALRRSLGMSGSFSPYGQDYSEGPPRPAESTSAPAESTSAPAESSSAPAESTVSPSDSAQDRFLGGLAVLTLLSCMADEGPVLCLIDDAQWLDTTSAETLLFAARRLAAEGVVMLFATREDGFTGVGLPELQLSRLSREEAERLLNGRHLDGLTPTARDRVLNQAHGNPLALIEFGSAPHAGTNLPSPLPVAERVTAAFRARIAALPEKTRLMLLIAAAEGRGYLPATIAAGALLGAGLADLEEAERARLVQITGSSVAFRHPLISSATYQGASAARRLEVHRALGESATDPDCRARHRAAAAMAPDEDVAAELERAADRALGRTGYSTAAELYQQAAELTPDIDARARRLGLAANAYLRAGRLAAADELAAAAGKYAEAPEEHARLARIRAAVEFERGEQSGAARLLIDNVRHAAAEDVPGMLRTGATYAWSCGDVATIKRSAELLRAGGHDDKAVRGLAHVVDGDYARGLPLLAELIATARSAPFETAEERLHVITCGLILGDDAATLDLALTEARRLRREGLIGSLPDALQALAQVQTTAGRHRDAEATAAEAITIARDTGMAVRKSRINVVLARIAAIEGDENRLRILTANAAAVPGCGLADVAVSLLDLGLGRYETALRRLDEIAGDPRRHTSANLLAAADQVEAAVRTGQPARAREPLGRVRSWADAGGLAWARAVAFRCEALVSDSGEAYETALRLHEEDGGRPFERARTELLYGEWLRRARRRADARVPLRSALEIFERLKAAPWSERARSELRATGEPGAPSTSYGHADLLDRLTPQELQVVRLAADGISSREIAAQLFLSPRTVEYHLYKAYPKLGVASRKELHKLHL</sequence>
<dbReference type="PANTHER" id="PTHR16305">
    <property type="entry name" value="TESTICULAR SOLUBLE ADENYLYL CYCLASE"/>
    <property type="match status" value="1"/>
</dbReference>
<accession>A0ABN3Q3F2</accession>
<evidence type="ECO:0000259" key="4">
    <source>
        <dbReference type="PROSITE" id="PS50043"/>
    </source>
</evidence>
<dbReference type="SMART" id="SM00421">
    <property type="entry name" value="HTH_LUXR"/>
    <property type="match status" value="1"/>
</dbReference>
<keyword evidence="6" id="KW-1185">Reference proteome</keyword>
<organism evidence="5 6">
    <name type="scientific">Actinomadura fulvescens</name>
    <dbReference type="NCBI Taxonomy" id="46160"/>
    <lineage>
        <taxon>Bacteria</taxon>
        <taxon>Bacillati</taxon>
        <taxon>Actinomycetota</taxon>
        <taxon>Actinomycetes</taxon>
        <taxon>Streptosporangiales</taxon>
        <taxon>Thermomonosporaceae</taxon>
        <taxon>Actinomadura</taxon>
    </lineage>
</organism>
<dbReference type="SUPFAM" id="SSF48452">
    <property type="entry name" value="TPR-like"/>
    <property type="match status" value="1"/>
</dbReference>
<dbReference type="InterPro" id="IPR016032">
    <property type="entry name" value="Sig_transdc_resp-reg_C-effctor"/>
</dbReference>
<dbReference type="PANTHER" id="PTHR16305:SF35">
    <property type="entry name" value="TRANSCRIPTIONAL ACTIVATOR DOMAIN"/>
    <property type="match status" value="1"/>
</dbReference>
<evidence type="ECO:0000256" key="3">
    <source>
        <dbReference type="SAM" id="MobiDB-lite"/>
    </source>
</evidence>
<dbReference type="InterPro" id="IPR011990">
    <property type="entry name" value="TPR-like_helical_dom_sf"/>
</dbReference>
<evidence type="ECO:0000313" key="5">
    <source>
        <dbReference type="EMBL" id="GAA2615143.1"/>
    </source>
</evidence>
<dbReference type="Pfam" id="PF13191">
    <property type="entry name" value="AAA_16"/>
    <property type="match status" value="1"/>
</dbReference>
<dbReference type="SUPFAM" id="SSF52540">
    <property type="entry name" value="P-loop containing nucleoside triphosphate hydrolases"/>
    <property type="match status" value="1"/>
</dbReference>
<dbReference type="Proteomes" id="UP001501509">
    <property type="component" value="Unassembled WGS sequence"/>
</dbReference>
<feature type="region of interest" description="Disordered" evidence="3">
    <location>
        <begin position="95"/>
        <end position="139"/>
    </location>
</feature>
<dbReference type="InterPro" id="IPR027417">
    <property type="entry name" value="P-loop_NTPase"/>
</dbReference>
<dbReference type="PROSITE" id="PS50043">
    <property type="entry name" value="HTH_LUXR_2"/>
    <property type="match status" value="1"/>
</dbReference>
<protein>
    <submittedName>
        <fullName evidence="5">LuxR family transcriptional regulator</fullName>
    </submittedName>
</protein>
<dbReference type="InterPro" id="IPR036388">
    <property type="entry name" value="WH-like_DNA-bd_sf"/>
</dbReference>
<feature type="compositionally biased region" description="Low complexity" evidence="3">
    <location>
        <begin position="109"/>
        <end position="137"/>
    </location>
</feature>
<proteinExistence type="predicted"/>
<dbReference type="InterPro" id="IPR000792">
    <property type="entry name" value="Tscrpt_reg_LuxR_C"/>
</dbReference>
<dbReference type="Pfam" id="PF00196">
    <property type="entry name" value="GerE"/>
    <property type="match status" value="1"/>
</dbReference>
<evidence type="ECO:0000256" key="2">
    <source>
        <dbReference type="ARBA" id="ARBA00022840"/>
    </source>
</evidence>
<dbReference type="SUPFAM" id="SSF46894">
    <property type="entry name" value="C-terminal effector domain of the bipartite response regulators"/>
    <property type="match status" value="1"/>
</dbReference>
<dbReference type="PRINTS" id="PR00038">
    <property type="entry name" value="HTHLUXR"/>
</dbReference>
<keyword evidence="1" id="KW-0547">Nucleotide-binding</keyword>
<dbReference type="Gene3D" id="1.10.10.10">
    <property type="entry name" value="Winged helix-like DNA-binding domain superfamily/Winged helix DNA-binding domain"/>
    <property type="match status" value="1"/>
</dbReference>
<dbReference type="InterPro" id="IPR041664">
    <property type="entry name" value="AAA_16"/>
</dbReference>
<dbReference type="CDD" id="cd06170">
    <property type="entry name" value="LuxR_C_like"/>
    <property type="match status" value="1"/>
</dbReference>
<evidence type="ECO:0000256" key="1">
    <source>
        <dbReference type="ARBA" id="ARBA00022741"/>
    </source>
</evidence>